<dbReference type="InterPro" id="IPR012337">
    <property type="entry name" value="RNaseH-like_sf"/>
</dbReference>
<feature type="domain" description="3'-5' exonuclease" evidence="2">
    <location>
        <begin position="122"/>
        <end position="289"/>
    </location>
</feature>
<dbReference type="GO" id="GO:0071035">
    <property type="term" value="P:nuclear polyadenylation-dependent rRNA catabolic process"/>
    <property type="evidence" value="ECO:0007669"/>
    <property type="project" value="TreeGrafter"/>
</dbReference>
<evidence type="ECO:0000256" key="1">
    <source>
        <dbReference type="SAM" id="Phobius"/>
    </source>
</evidence>
<proteinExistence type="predicted"/>
<dbReference type="InterPro" id="IPR002562">
    <property type="entry name" value="3'-5'_exonuclease_dom"/>
</dbReference>
<dbReference type="InterPro" id="IPR045092">
    <property type="entry name" value="Rrp6-like"/>
</dbReference>
<reference evidence="3" key="2">
    <citation type="journal article" date="2024" name="Plant">
        <title>Genomic evolution and insights into agronomic trait innovations of Sesamum species.</title>
        <authorList>
            <person name="Miao H."/>
            <person name="Wang L."/>
            <person name="Qu L."/>
            <person name="Liu H."/>
            <person name="Sun Y."/>
            <person name="Le M."/>
            <person name="Wang Q."/>
            <person name="Wei S."/>
            <person name="Zheng Y."/>
            <person name="Lin W."/>
            <person name="Duan Y."/>
            <person name="Cao H."/>
            <person name="Xiong S."/>
            <person name="Wang X."/>
            <person name="Wei L."/>
            <person name="Li C."/>
            <person name="Ma Q."/>
            <person name="Ju M."/>
            <person name="Zhao R."/>
            <person name="Li G."/>
            <person name="Mu C."/>
            <person name="Tian Q."/>
            <person name="Mei H."/>
            <person name="Zhang T."/>
            <person name="Gao T."/>
            <person name="Zhang H."/>
        </authorList>
    </citation>
    <scope>NUCLEOTIDE SEQUENCE</scope>
    <source>
        <strain evidence="3">KEN1</strain>
    </source>
</reference>
<dbReference type="SMART" id="SM00474">
    <property type="entry name" value="35EXOc"/>
    <property type="match status" value="1"/>
</dbReference>
<evidence type="ECO:0000259" key="2">
    <source>
        <dbReference type="SMART" id="SM00474"/>
    </source>
</evidence>
<dbReference type="GO" id="GO:0071040">
    <property type="term" value="P:nuclear polyadenylation-dependent antisense transcript catabolic process"/>
    <property type="evidence" value="ECO:0007669"/>
    <property type="project" value="TreeGrafter"/>
</dbReference>
<dbReference type="GO" id="GO:0071051">
    <property type="term" value="P:poly(A)-dependent snoRNA 3'-end processing"/>
    <property type="evidence" value="ECO:0007669"/>
    <property type="project" value="TreeGrafter"/>
</dbReference>
<sequence>MAVDEDKLRVAAFTIAATCFLALVISIRFVRQFLMKPRRKKSCYLTTESKPQYAFKRVLADNSYSPFKHLKLHAADSQSDEEYSNLHPFKGEVSKLIKNPNVAFLEVLDGCEKGVLEMGDSYVWVETEAQLRELVEVLSNEKVFAVDTEQHSFRSFLGFTALIQISTIREDYLVDPIILHDVMGLLRPVFADPGICKVFHGADNDVLWLQRDFHIYVVNLFDTAKACDILSKPQRSLAYLLETYCSVATNKLLQDLMLDTFLPVVKEISANTASTIPPRKLPALLLQDRSTTSMISVECNSRVNANVVVSCVRQLSGDYFINWFNFALFG</sequence>
<dbReference type="GO" id="GO:0071037">
    <property type="term" value="P:nuclear polyadenylation-dependent snRNA catabolic process"/>
    <property type="evidence" value="ECO:0007669"/>
    <property type="project" value="TreeGrafter"/>
</dbReference>
<dbReference type="GO" id="GO:0071038">
    <property type="term" value="P:TRAMP-dependent tRNA surveillance pathway"/>
    <property type="evidence" value="ECO:0007669"/>
    <property type="project" value="TreeGrafter"/>
</dbReference>
<accession>A0AAW2WSR8</accession>
<gene>
    <name evidence="3" type="ORF">Slati_2122600</name>
</gene>
<dbReference type="SUPFAM" id="SSF53098">
    <property type="entry name" value="Ribonuclease H-like"/>
    <property type="match status" value="1"/>
</dbReference>
<dbReference type="GO" id="GO:0005730">
    <property type="term" value="C:nucleolus"/>
    <property type="evidence" value="ECO:0007669"/>
    <property type="project" value="TreeGrafter"/>
</dbReference>
<dbReference type="GO" id="GO:0003727">
    <property type="term" value="F:single-stranded RNA binding"/>
    <property type="evidence" value="ECO:0007669"/>
    <property type="project" value="TreeGrafter"/>
</dbReference>
<feature type="transmembrane region" description="Helical" evidence="1">
    <location>
        <begin position="12"/>
        <end position="30"/>
    </location>
</feature>
<keyword evidence="1" id="KW-0472">Membrane</keyword>
<dbReference type="PANTHER" id="PTHR12124">
    <property type="entry name" value="POLYMYOSITIS/SCLERODERMA AUTOANTIGEN-RELATED"/>
    <property type="match status" value="1"/>
</dbReference>
<dbReference type="GO" id="GO:0071044">
    <property type="term" value="P:histone mRNA catabolic process"/>
    <property type="evidence" value="ECO:0007669"/>
    <property type="project" value="TreeGrafter"/>
</dbReference>
<reference evidence="3" key="1">
    <citation type="submission" date="2020-06" db="EMBL/GenBank/DDBJ databases">
        <authorList>
            <person name="Li T."/>
            <person name="Hu X."/>
            <person name="Zhang T."/>
            <person name="Song X."/>
            <person name="Zhang H."/>
            <person name="Dai N."/>
            <person name="Sheng W."/>
            <person name="Hou X."/>
            <person name="Wei L."/>
        </authorList>
    </citation>
    <scope>NUCLEOTIDE SEQUENCE</scope>
    <source>
        <strain evidence="3">KEN1</strain>
        <tissue evidence="3">Leaf</tissue>
    </source>
</reference>
<dbReference type="InterPro" id="IPR036397">
    <property type="entry name" value="RNaseH_sf"/>
</dbReference>
<dbReference type="AlphaFoldDB" id="A0AAW2WSR8"/>
<dbReference type="GO" id="GO:0000175">
    <property type="term" value="F:3'-5'-RNA exonuclease activity"/>
    <property type="evidence" value="ECO:0007669"/>
    <property type="project" value="InterPro"/>
</dbReference>
<dbReference type="Pfam" id="PF01612">
    <property type="entry name" value="DNA_pol_A_exo1"/>
    <property type="match status" value="1"/>
</dbReference>
<dbReference type="GO" id="GO:0071039">
    <property type="term" value="P:nuclear polyadenylation-dependent CUT catabolic process"/>
    <property type="evidence" value="ECO:0007669"/>
    <property type="project" value="TreeGrafter"/>
</dbReference>
<dbReference type="GO" id="GO:0000176">
    <property type="term" value="C:nuclear exosome (RNase complex)"/>
    <property type="evidence" value="ECO:0007669"/>
    <property type="project" value="TreeGrafter"/>
</dbReference>
<evidence type="ECO:0000313" key="3">
    <source>
        <dbReference type="EMBL" id="KAL0443999.1"/>
    </source>
</evidence>
<dbReference type="GO" id="GO:0071036">
    <property type="term" value="P:nuclear polyadenylation-dependent snoRNA catabolic process"/>
    <property type="evidence" value="ECO:0007669"/>
    <property type="project" value="TreeGrafter"/>
</dbReference>
<name>A0AAW2WSR8_9LAMI</name>
<protein>
    <submittedName>
        <fullName evidence="3">Protein RRP6-like 3</fullName>
    </submittedName>
</protein>
<keyword evidence="1" id="KW-1133">Transmembrane helix</keyword>
<dbReference type="EMBL" id="JACGWN010000007">
    <property type="protein sequence ID" value="KAL0443999.1"/>
    <property type="molecule type" value="Genomic_DNA"/>
</dbReference>
<organism evidence="3">
    <name type="scientific">Sesamum latifolium</name>
    <dbReference type="NCBI Taxonomy" id="2727402"/>
    <lineage>
        <taxon>Eukaryota</taxon>
        <taxon>Viridiplantae</taxon>
        <taxon>Streptophyta</taxon>
        <taxon>Embryophyta</taxon>
        <taxon>Tracheophyta</taxon>
        <taxon>Spermatophyta</taxon>
        <taxon>Magnoliopsida</taxon>
        <taxon>eudicotyledons</taxon>
        <taxon>Gunneridae</taxon>
        <taxon>Pentapetalae</taxon>
        <taxon>asterids</taxon>
        <taxon>lamiids</taxon>
        <taxon>Lamiales</taxon>
        <taxon>Pedaliaceae</taxon>
        <taxon>Sesamum</taxon>
    </lineage>
</organism>
<dbReference type="GO" id="GO:0000467">
    <property type="term" value="P:exonucleolytic trimming to generate mature 3'-end of 5.8S rRNA from tricistronic rRNA transcript (SSU-rRNA, 5.8S rRNA, LSU-rRNA)"/>
    <property type="evidence" value="ECO:0007669"/>
    <property type="project" value="InterPro"/>
</dbReference>
<dbReference type="PANTHER" id="PTHR12124:SF68">
    <property type="entry name" value="PROTEIN RRP6-LIKE 3"/>
    <property type="match status" value="1"/>
</dbReference>
<keyword evidence="1" id="KW-0812">Transmembrane</keyword>
<comment type="caution">
    <text evidence="3">The sequence shown here is derived from an EMBL/GenBank/DDBJ whole genome shotgun (WGS) entry which is preliminary data.</text>
</comment>
<dbReference type="Gene3D" id="3.30.420.10">
    <property type="entry name" value="Ribonuclease H-like superfamily/Ribonuclease H"/>
    <property type="match status" value="1"/>
</dbReference>